<sequence length="57" mass="6243">MQDLLEDIVQTVGGALVAPGLGSAELVLAMLVAFGFFIGAIYSIFARGDRELEWWER</sequence>
<proteinExistence type="predicted"/>
<keyword evidence="1" id="KW-1133">Transmembrane helix</keyword>
<evidence type="ECO:0000313" key="2">
    <source>
        <dbReference type="EMBL" id="GEO18355.1"/>
    </source>
</evidence>
<feature type="transmembrane region" description="Helical" evidence="1">
    <location>
        <begin position="26"/>
        <end position="45"/>
    </location>
</feature>
<keyword evidence="1" id="KW-0812">Transmembrane</keyword>
<dbReference type="RefSeq" id="WP_162815923.1">
    <property type="nucleotide sequence ID" value="NZ_BJYU01000184.1"/>
</dbReference>
<comment type="caution">
    <text evidence="2">The sequence shown here is derived from an EMBL/GenBank/DDBJ whole genome shotgun (WGS) entry which is preliminary data.</text>
</comment>
<dbReference type="EMBL" id="BJYU01000184">
    <property type="protein sequence ID" value="GEO18355.1"/>
    <property type="molecule type" value="Genomic_DNA"/>
</dbReference>
<evidence type="ECO:0000256" key="1">
    <source>
        <dbReference type="SAM" id="Phobius"/>
    </source>
</evidence>
<protein>
    <submittedName>
        <fullName evidence="2">Uncharacterized protein</fullName>
    </submittedName>
</protein>
<keyword evidence="1" id="KW-0472">Membrane</keyword>
<keyword evidence="3" id="KW-1185">Reference proteome</keyword>
<dbReference type="Proteomes" id="UP000321085">
    <property type="component" value="Unassembled WGS sequence"/>
</dbReference>
<reference evidence="2 3" key="1">
    <citation type="submission" date="2019-07" db="EMBL/GenBank/DDBJ databases">
        <title>Whole genome shotgun sequence of Microvirga aerophila NBRC 106136.</title>
        <authorList>
            <person name="Hosoyama A."/>
            <person name="Uohara A."/>
            <person name="Ohji S."/>
            <person name="Ichikawa N."/>
        </authorList>
    </citation>
    <scope>NUCLEOTIDE SEQUENCE [LARGE SCALE GENOMIC DNA]</scope>
    <source>
        <strain evidence="2 3">NBRC 106136</strain>
    </source>
</reference>
<accession>A0A512C2B5</accession>
<dbReference type="AlphaFoldDB" id="A0A512C2B5"/>
<gene>
    <name evidence="2" type="ORF">MAE02_60510</name>
</gene>
<name>A0A512C2B5_9HYPH</name>
<organism evidence="2 3">
    <name type="scientific">Microvirga aerophila</name>
    <dbReference type="NCBI Taxonomy" id="670291"/>
    <lineage>
        <taxon>Bacteria</taxon>
        <taxon>Pseudomonadati</taxon>
        <taxon>Pseudomonadota</taxon>
        <taxon>Alphaproteobacteria</taxon>
        <taxon>Hyphomicrobiales</taxon>
        <taxon>Methylobacteriaceae</taxon>
        <taxon>Microvirga</taxon>
    </lineage>
</organism>
<evidence type="ECO:0000313" key="3">
    <source>
        <dbReference type="Proteomes" id="UP000321085"/>
    </source>
</evidence>